<dbReference type="InterPro" id="IPR025558">
    <property type="entry name" value="DUF4283"/>
</dbReference>
<reference evidence="3" key="1">
    <citation type="journal article" date="2015" name="Nat. Plants">
        <title>Genome expansion of Arabis alpina linked with retrotransposition and reduced symmetric DNA methylation.</title>
        <authorList>
            <person name="Willing E.M."/>
            <person name="Rawat V."/>
            <person name="Mandakova T."/>
            <person name="Maumus F."/>
            <person name="James G.V."/>
            <person name="Nordstroem K.J."/>
            <person name="Becker C."/>
            <person name="Warthmann N."/>
            <person name="Chica C."/>
            <person name="Szarzynska B."/>
            <person name="Zytnicki M."/>
            <person name="Albani M.C."/>
            <person name="Kiefer C."/>
            <person name="Bergonzi S."/>
            <person name="Castaings L."/>
            <person name="Mateos J.L."/>
            <person name="Berns M.C."/>
            <person name="Bujdoso N."/>
            <person name="Piofczyk T."/>
            <person name="de Lorenzo L."/>
            <person name="Barrero-Sicilia C."/>
            <person name="Mateos I."/>
            <person name="Piednoel M."/>
            <person name="Hagmann J."/>
            <person name="Chen-Min-Tao R."/>
            <person name="Iglesias-Fernandez R."/>
            <person name="Schuster S.C."/>
            <person name="Alonso-Blanco C."/>
            <person name="Roudier F."/>
            <person name="Carbonero P."/>
            <person name="Paz-Ares J."/>
            <person name="Davis S.J."/>
            <person name="Pecinka A."/>
            <person name="Quesneville H."/>
            <person name="Colot V."/>
            <person name="Lysak M.A."/>
            <person name="Weigel D."/>
            <person name="Coupland G."/>
            <person name="Schneeberger K."/>
        </authorList>
    </citation>
    <scope>NUCLEOTIDE SEQUENCE [LARGE SCALE GENOMIC DNA]</scope>
    <source>
        <strain evidence="3">cv. Pajares</strain>
    </source>
</reference>
<proteinExistence type="predicted"/>
<dbReference type="eggNOG" id="KOG1075">
    <property type="taxonomic scope" value="Eukaryota"/>
</dbReference>
<accession>A0A087GA78</accession>
<name>A0A087GA78_ARAAL</name>
<feature type="domain" description="DUF4283" evidence="1">
    <location>
        <begin position="39"/>
        <end position="113"/>
    </location>
</feature>
<keyword evidence="3" id="KW-1185">Reference proteome</keyword>
<gene>
    <name evidence="2" type="ordered locus">AALP_Aa8g292600</name>
</gene>
<dbReference type="OMA" id="IRFSKSH"/>
<dbReference type="AlphaFoldDB" id="A0A087GA78"/>
<sequence>MNRTSANHTQHLLQNLEMNSDGEEFDIPTNVCSAASHETRFSIIVRPANPRRQNLRPMIRFLPRLWGMDDSVHGRIVVNNRAQFIFPSREAMDLVIRRGPWSFNEWMIASGIWGRKSAIRFSKSHPFLDPDS</sequence>
<evidence type="ECO:0000313" key="2">
    <source>
        <dbReference type="EMBL" id="KFK26780.1"/>
    </source>
</evidence>
<evidence type="ECO:0000259" key="1">
    <source>
        <dbReference type="Pfam" id="PF14111"/>
    </source>
</evidence>
<dbReference type="Pfam" id="PF14111">
    <property type="entry name" value="DUF4283"/>
    <property type="match status" value="1"/>
</dbReference>
<dbReference type="Gramene" id="KFK26780">
    <property type="protein sequence ID" value="KFK26780"/>
    <property type="gene ID" value="AALP_AA8G292600"/>
</dbReference>
<organism evidence="2 3">
    <name type="scientific">Arabis alpina</name>
    <name type="common">Alpine rock-cress</name>
    <dbReference type="NCBI Taxonomy" id="50452"/>
    <lineage>
        <taxon>Eukaryota</taxon>
        <taxon>Viridiplantae</taxon>
        <taxon>Streptophyta</taxon>
        <taxon>Embryophyta</taxon>
        <taxon>Tracheophyta</taxon>
        <taxon>Spermatophyta</taxon>
        <taxon>Magnoliopsida</taxon>
        <taxon>eudicotyledons</taxon>
        <taxon>Gunneridae</taxon>
        <taxon>Pentapetalae</taxon>
        <taxon>rosids</taxon>
        <taxon>malvids</taxon>
        <taxon>Brassicales</taxon>
        <taxon>Brassicaceae</taxon>
        <taxon>Arabideae</taxon>
        <taxon>Arabis</taxon>
    </lineage>
</organism>
<dbReference type="EMBL" id="CM002876">
    <property type="protein sequence ID" value="KFK26780.1"/>
    <property type="molecule type" value="Genomic_DNA"/>
</dbReference>
<dbReference type="OrthoDB" id="1029220at2759"/>
<protein>
    <recommendedName>
        <fullName evidence="1">DUF4283 domain-containing protein</fullName>
    </recommendedName>
</protein>
<evidence type="ECO:0000313" key="3">
    <source>
        <dbReference type="Proteomes" id="UP000029120"/>
    </source>
</evidence>
<dbReference type="Proteomes" id="UP000029120">
    <property type="component" value="Chromosome 8"/>
</dbReference>